<comment type="subcellular location">
    <subcellularLocation>
        <location evidence="1">Cytoplasm</location>
    </subcellularLocation>
</comment>
<keyword evidence="7" id="KW-0443">Lipid metabolism</keyword>
<comment type="catalytic activity">
    <reaction evidence="10">
        <text>1-hexadecanoyl-sn-glycero-3-phosphocholine + H2O = sn-glycerol 3-phosphocholine + hexadecanoate + H(+)</text>
        <dbReference type="Rhea" id="RHEA:40435"/>
        <dbReference type="ChEBI" id="CHEBI:7896"/>
        <dbReference type="ChEBI" id="CHEBI:15377"/>
        <dbReference type="ChEBI" id="CHEBI:15378"/>
        <dbReference type="ChEBI" id="CHEBI:16870"/>
        <dbReference type="ChEBI" id="CHEBI:72998"/>
    </reaction>
    <physiologicalReaction direction="left-to-right" evidence="10">
        <dbReference type="Rhea" id="RHEA:40436"/>
    </physiologicalReaction>
</comment>
<reference evidence="12" key="1">
    <citation type="submission" date="2020-06" db="EMBL/GenBank/DDBJ databases">
        <title>Draft genome of Bugula neritina, a colonial animal packing powerful symbionts and potential medicines.</title>
        <authorList>
            <person name="Rayko M."/>
        </authorList>
    </citation>
    <scope>NUCLEOTIDE SEQUENCE [LARGE SCALE GENOMIC DNA]</scope>
    <source>
        <strain evidence="12">Kwan_BN1</strain>
    </source>
</reference>
<dbReference type="InterPro" id="IPR029058">
    <property type="entry name" value="AB_hydrolase_fold"/>
</dbReference>
<organism evidence="12 13">
    <name type="scientific">Bugula neritina</name>
    <name type="common">Brown bryozoan</name>
    <name type="synonym">Sertularia neritina</name>
    <dbReference type="NCBI Taxonomy" id="10212"/>
    <lineage>
        <taxon>Eukaryota</taxon>
        <taxon>Metazoa</taxon>
        <taxon>Spiralia</taxon>
        <taxon>Lophotrochozoa</taxon>
        <taxon>Bryozoa</taxon>
        <taxon>Gymnolaemata</taxon>
        <taxon>Cheilostomatida</taxon>
        <taxon>Flustrina</taxon>
        <taxon>Buguloidea</taxon>
        <taxon>Bugulidae</taxon>
        <taxon>Bugula</taxon>
    </lineage>
</organism>
<evidence type="ECO:0000256" key="3">
    <source>
        <dbReference type="ARBA" id="ARBA00012423"/>
    </source>
</evidence>
<evidence type="ECO:0000256" key="5">
    <source>
        <dbReference type="ARBA" id="ARBA00022801"/>
    </source>
</evidence>
<dbReference type="Gene3D" id="3.40.50.1820">
    <property type="entry name" value="alpha/beta hydrolase"/>
    <property type="match status" value="1"/>
</dbReference>
<protein>
    <recommendedName>
        <fullName evidence="3">palmitoyl-protein hydrolase</fullName>
        <ecNumber evidence="3">3.1.2.22</ecNumber>
    </recommendedName>
    <alternativeName>
        <fullName evidence="8">Palmitoyl-protein hydrolase</fullName>
    </alternativeName>
</protein>
<dbReference type="GO" id="GO:0008474">
    <property type="term" value="F:palmitoyl-(protein) hydrolase activity"/>
    <property type="evidence" value="ECO:0007669"/>
    <property type="project" value="UniProtKB-EC"/>
</dbReference>
<proteinExistence type="inferred from homology"/>
<evidence type="ECO:0000313" key="12">
    <source>
        <dbReference type="EMBL" id="KAF6041207.1"/>
    </source>
</evidence>
<dbReference type="EC" id="3.1.2.22" evidence="3"/>
<feature type="domain" description="Phospholipase/carboxylesterase/thioesterase" evidence="11">
    <location>
        <begin position="10"/>
        <end position="217"/>
    </location>
</feature>
<gene>
    <name evidence="12" type="ORF">EB796_000479</name>
</gene>
<evidence type="ECO:0000256" key="4">
    <source>
        <dbReference type="ARBA" id="ARBA00022490"/>
    </source>
</evidence>
<dbReference type="InterPro" id="IPR003140">
    <property type="entry name" value="PLipase/COase/thioEstase"/>
</dbReference>
<keyword evidence="6" id="KW-0276">Fatty acid metabolism</keyword>
<evidence type="ECO:0000256" key="1">
    <source>
        <dbReference type="ARBA" id="ARBA00004496"/>
    </source>
</evidence>
<dbReference type="PANTHER" id="PTHR10655">
    <property type="entry name" value="LYSOPHOSPHOLIPASE-RELATED"/>
    <property type="match status" value="1"/>
</dbReference>
<evidence type="ECO:0000256" key="8">
    <source>
        <dbReference type="ARBA" id="ARBA00031195"/>
    </source>
</evidence>
<dbReference type="FunFam" id="3.40.50.1820:FF:000010">
    <property type="entry name" value="Acyl-protein thioesterase 2"/>
    <property type="match status" value="1"/>
</dbReference>
<comment type="caution">
    <text evidence="12">The sequence shown here is derived from an EMBL/GenBank/DDBJ whole genome shotgun (WGS) entry which is preliminary data.</text>
</comment>
<dbReference type="InterPro" id="IPR050565">
    <property type="entry name" value="LYPA1-2/EST-like"/>
</dbReference>
<name>A0A7J7KSR9_BUGNE</name>
<keyword evidence="5" id="KW-0378">Hydrolase</keyword>
<evidence type="ECO:0000313" key="13">
    <source>
        <dbReference type="Proteomes" id="UP000593567"/>
    </source>
</evidence>
<dbReference type="Proteomes" id="UP000593567">
    <property type="component" value="Unassembled WGS sequence"/>
</dbReference>
<dbReference type="GO" id="GO:0005737">
    <property type="term" value="C:cytoplasm"/>
    <property type="evidence" value="ECO:0007669"/>
    <property type="project" value="UniProtKB-SubCell"/>
</dbReference>
<evidence type="ECO:0000256" key="7">
    <source>
        <dbReference type="ARBA" id="ARBA00023098"/>
    </source>
</evidence>
<evidence type="ECO:0000256" key="6">
    <source>
        <dbReference type="ARBA" id="ARBA00022832"/>
    </source>
</evidence>
<dbReference type="AlphaFoldDB" id="A0A7J7KSR9"/>
<comment type="catalytic activity">
    <reaction evidence="9">
        <text>S-hexadecanoyl-L-cysteinyl-[protein] + H2O = L-cysteinyl-[protein] + hexadecanoate + H(+)</text>
        <dbReference type="Rhea" id="RHEA:19233"/>
        <dbReference type="Rhea" id="RHEA-COMP:10131"/>
        <dbReference type="Rhea" id="RHEA-COMP:11032"/>
        <dbReference type="ChEBI" id="CHEBI:7896"/>
        <dbReference type="ChEBI" id="CHEBI:15377"/>
        <dbReference type="ChEBI" id="CHEBI:15378"/>
        <dbReference type="ChEBI" id="CHEBI:29950"/>
        <dbReference type="ChEBI" id="CHEBI:74151"/>
        <dbReference type="EC" id="3.1.2.22"/>
    </reaction>
</comment>
<dbReference type="GO" id="GO:0006631">
    <property type="term" value="P:fatty acid metabolic process"/>
    <property type="evidence" value="ECO:0007669"/>
    <property type="project" value="UniProtKB-KW"/>
</dbReference>
<dbReference type="EMBL" id="VXIV02000068">
    <property type="protein sequence ID" value="KAF6041207.1"/>
    <property type="molecule type" value="Genomic_DNA"/>
</dbReference>
<dbReference type="GO" id="GO:0052689">
    <property type="term" value="F:carboxylic ester hydrolase activity"/>
    <property type="evidence" value="ECO:0007669"/>
    <property type="project" value="TreeGrafter"/>
</dbReference>
<evidence type="ECO:0000259" key="11">
    <source>
        <dbReference type="Pfam" id="PF02230"/>
    </source>
</evidence>
<evidence type="ECO:0000256" key="9">
    <source>
        <dbReference type="ARBA" id="ARBA00047337"/>
    </source>
</evidence>
<dbReference type="Pfam" id="PF02230">
    <property type="entry name" value="Abhydrolase_2"/>
    <property type="match status" value="1"/>
</dbReference>
<keyword evidence="13" id="KW-1185">Reference proteome</keyword>
<accession>A0A7J7KSR9</accession>
<keyword evidence="4" id="KW-0963">Cytoplasm</keyword>
<evidence type="ECO:0000256" key="2">
    <source>
        <dbReference type="ARBA" id="ARBA00006499"/>
    </source>
</evidence>
<evidence type="ECO:0000256" key="10">
    <source>
        <dbReference type="ARBA" id="ARBA00048656"/>
    </source>
</evidence>
<dbReference type="OrthoDB" id="2418081at2759"/>
<dbReference type="SUPFAM" id="SSF53474">
    <property type="entry name" value="alpha/beta-Hydrolases"/>
    <property type="match status" value="1"/>
</dbReference>
<sequence length="222" mass="24388">MAARVACASIAPTAKHTATVIFLHGLGDTGDGWCQEFRSRAQHPWIKYIFPHAPTQPVSLNMGMNMPSWFDIKGLSPDAPQDEVGLKKSSDLLRSIIDEEAKSIPSERIVIGGFSQGGAVAIYTSLTSDIKLGGLLAFSTWLPLHTKVMDIVKDANKKVPTLQCHGDIDPMVPFTWGKMTAMLLKQLNPEHEMCKLSGVMHSSSPEEMEQCRKFLLKSLPSQ</sequence>
<dbReference type="PANTHER" id="PTHR10655:SF68">
    <property type="entry name" value="PALMITOYL-PROTEIN HYDROLASE"/>
    <property type="match status" value="1"/>
</dbReference>
<comment type="similarity">
    <text evidence="2">Belongs to the AB hydrolase superfamily. AB hydrolase 2 family.</text>
</comment>